<dbReference type="InterPro" id="IPR000157">
    <property type="entry name" value="TIR_dom"/>
</dbReference>
<protein>
    <recommendedName>
        <fullName evidence="2">TIR domain-containing protein</fullName>
    </recommendedName>
</protein>
<comment type="caution">
    <text evidence="3">The sequence shown here is derived from an EMBL/GenBank/DDBJ whole genome shotgun (WGS) entry which is preliminary data.</text>
</comment>
<dbReference type="Proteomes" id="UP000251891">
    <property type="component" value="Unassembled WGS sequence"/>
</dbReference>
<dbReference type="GO" id="GO:0007165">
    <property type="term" value="P:signal transduction"/>
    <property type="evidence" value="ECO:0007669"/>
    <property type="project" value="InterPro"/>
</dbReference>
<feature type="domain" description="TIR" evidence="2">
    <location>
        <begin position="285"/>
        <end position="399"/>
    </location>
</feature>
<evidence type="ECO:0000313" key="4">
    <source>
        <dbReference type="Proteomes" id="UP000251891"/>
    </source>
</evidence>
<dbReference type="AlphaFoldDB" id="A0A365H6M1"/>
<evidence type="ECO:0000256" key="1">
    <source>
        <dbReference type="SAM" id="MobiDB-lite"/>
    </source>
</evidence>
<dbReference type="EMBL" id="QLYX01000005">
    <property type="protein sequence ID" value="RAY14770.1"/>
    <property type="molecule type" value="Genomic_DNA"/>
</dbReference>
<feature type="region of interest" description="Disordered" evidence="1">
    <location>
        <begin position="14"/>
        <end position="33"/>
    </location>
</feature>
<dbReference type="Pfam" id="PF13676">
    <property type="entry name" value="TIR_2"/>
    <property type="match status" value="1"/>
</dbReference>
<accession>A0A365H6M1</accession>
<gene>
    <name evidence="3" type="ORF">DPM19_13605</name>
</gene>
<keyword evidence="4" id="KW-1185">Reference proteome</keyword>
<name>A0A365H6M1_9ACTN</name>
<proteinExistence type="predicted"/>
<sequence length="424" mass="45590">MIYNAASIPYDIPRENLNGDATHPVGNSGHTAREGALGAQMDTLRSFTVYDEPSGGGTGSSRRPSSTPTTLSVGRPLRGGSGLYFLTSSATGEDTPWVRRFQQDLERELHARTGRPATGRWVGQAGDRLSAVASTPTMIALISDRYFADHRCGSDWAIFSQRTRESPRGFRSLIPVRWRHLTSVVPRSIEPMPRFWSSFGAEPYRSLGVQHLMLRQITSGQGGYHGVLKAVASEVLTGAGEAPSPADPERAGAVRPAFGAAPDLEAVPARSTRTSEPSHGSTETIAISYVGADLPRAEWIAELLMRHGLPARLVKWNVGAAEPLREALGRAWASGERVVALLSRDYLSPPALPPGSLEEITAILRDAGAPRSEGAPRLIKVRIDDGDELPEALAATTISLYRLRRSALGRLLQELGSAAQEVAP</sequence>
<feature type="compositionally biased region" description="Low complexity" evidence="1">
    <location>
        <begin position="60"/>
        <end position="70"/>
    </location>
</feature>
<reference evidence="3 4" key="1">
    <citation type="submission" date="2018-06" db="EMBL/GenBank/DDBJ databases">
        <title>Actinomadura craniellae sp. nov. isolated from marine sponge Craniella sp.</title>
        <authorList>
            <person name="Li L."/>
            <person name="Xu Q.H."/>
            <person name="Lin H.W."/>
            <person name="Lu Y.H."/>
        </authorList>
    </citation>
    <scope>NUCLEOTIDE SEQUENCE [LARGE SCALE GENOMIC DNA]</scope>
    <source>
        <strain evidence="3 4">LHW63021</strain>
    </source>
</reference>
<organism evidence="3 4">
    <name type="scientific">Actinomadura craniellae</name>
    <dbReference type="NCBI Taxonomy" id="2231787"/>
    <lineage>
        <taxon>Bacteria</taxon>
        <taxon>Bacillati</taxon>
        <taxon>Actinomycetota</taxon>
        <taxon>Actinomycetes</taxon>
        <taxon>Streptosporangiales</taxon>
        <taxon>Thermomonosporaceae</taxon>
        <taxon>Actinomadura</taxon>
    </lineage>
</organism>
<feature type="region of interest" description="Disordered" evidence="1">
    <location>
        <begin position="48"/>
        <end position="74"/>
    </location>
</feature>
<evidence type="ECO:0000313" key="3">
    <source>
        <dbReference type="EMBL" id="RAY14770.1"/>
    </source>
</evidence>
<evidence type="ECO:0000259" key="2">
    <source>
        <dbReference type="Pfam" id="PF13676"/>
    </source>
</evidence>